<dbReference type="EMBL" id="CP003742">
    <property type="protein sequence ID" value="AGI74124.1"/>
    <property type="molecule type" value="Genomic_DNA"/>
</dbReference>
<proteinExistence type="predicted"/>
<dbReference type="RefSeq" id="WP_015497091.1">
    <property type="nucleotide sequence ID" value="NC_020908.1"/>
</dbReference>
<keyword evidence="1" id="KW-0449">Lipoprotein</keyword>
<evidence type="ECO:0000313" key="1">
    <source>
        <dbReference type="EMBL" id="AGI74124.1"/>
    </source>
</evidence>
<dbReference type="Pfam" id="PF10054">
    <property type="entry name" value="DUF2291"/>
    <property type="match status" value="1"/>
</dbReference>
<dbReference type="HOGENOM" id="CLU_076022_0_0_5"/>
<keyword evidence="2" id="KW-1185">Reference proteome</keyword>
<dbReference type="InterPro" id="IPR036215">
    <property type="entry name" value="TM0957-like_sf"/>
</dbReference>
<dbReference type="SUPFAM" id="SSF141318">
    <property type="entry name" value="TM0957-like"/>
    <property type="match status" value="1"/>
</dbReference>
<sequence length="217" mass="22824">MARTATKSNSWFTGKRRLLILAAGVLAVTVVIAFDTTVVRIGSSGDLRQQAFDPDAFGETEFPRIQALVIDRAPDAVTLATELDADKQAAIETYGTVAGAFPVLPVAFTGVAGEGRSGIFGVDIAGLPDGMTVRVQTGPAINGTELRDIPGDIDFGAFTNQIEYQDAGAGINRAMAAETLSDIDRETLSGETISVTGVFTMINAKNWLVTPVSIEVD</sequence>
<dbReference type="KEGG" id="oar:OA238_c42130"/>
<protein>
    <submittedName>
        <fullName evidence="1">Putative DUF2291/UCP033535 family lipoprotein</fullName>
    </submittedName>
</protein>
<reference evidence="1 2" key="1">
    <citation type="journal article" date="2013" name="PLoS ONE">
        <title>Poles Apart: Arctic and Antarctic Octadecabacter strains Share High Genome Plasticity and a New Type of Xanthorhodopsin.</title>
        <authorList>
            <person name="Vollmers J."/>
            <person name="Voget S."/>
            <person name="Dietrich S."/>
            <person name="Gollnow K."/>
            <person name="Smits M."/>
            <person name="Meyer K."/>
            <person name="Brinkhoff T."/>
            <person name="Simon M."/>
            <person name="Daniel R."/>
        </authorList>
    </citation>
    <scope>NUCLEOTIDE SEQUENCE [LARGE SCALE GENOMIC DNA]</scope>
    <source>
        <strain evidence="1 2">238</strain>
    </source>
</reference>
<evidence type="ECO:0000313" key="2">
    <source>
        <dbReference type="Proteomes" id="UP000004688"/>
    </source>
</evidence>
<dbReference type="InterPro" id="IPR014582">
    <property type="entry name" value="UCP033535_lipo"/>
</dbReference>
<dbReference type="AlphaFoldDB" id="M9RNE2"/>
<accession>M9RNE2</accession>
<gene>
    <name evidence="1" type="ORF">OA238_c42130</name>
</gene>
<dbReference type="eggNOG" id="COG5618">
    <property type="taxonomic scope" value="Bacteria"/>
</dbReference>
<name>M9RNE2_9RHOB</name>
<dbReference type="PIRSF" id="PIRSF033535">
    <property type="entry name" value="UCP033535_plp"/>
    <property type="match status" value="1"/>
</dbReference>
<organism evidence="1 2">
    <name type="scientific">Octadecabacter arcticus 238</name>
    <dbReference type="NCBI Taxonomy" id="391616"/>
    <lineage>
        <taxon>Bacteria</taxon>
        <taxon>Pseudomonadati</taxon>
        <taxon>Pseudomonadota</taxon>
        <taxon>Alphaproteobacteria</taxon>
        <taxon>Rhodobacterales</taxon>
        <taxon>Roseobacteraceae</taxon>
        <taxon>Octadecabacter</taxon>
    </lineage>
</organism>
<dbReference type="STRING" id="391616.OA238_c42130"/>
<dbReference type="OrthoDB" id="6631333at2"/>
<dbReference type="Proteomes" id="UP000004688">
    <property type="component" value="Chromosome"/>
</dbReference>